<keyword evidence="1" id="KW-0732">Signal</keyword>
<sequence length="249" mass="27825">MKRHSICRLTALLLLALVAASGCKKEMNATEVPPDVSKNASRKTHFDTIPLSTSPSARGFYEEKTTMLFGNAQTDGTIYPYRQFIAGRWTVKGIWYTYRSIFFTTLPIASGDPNILKSAKLVLFSDPHPVGNGDQVHANSGTSNAFYIRRVTSSLNITTINQFNWFNQPTVTTVNQVLVPHTNQPFQDLQIDLTAMMKQVIAEGPTIGALGLMAQLQNETNSYNIRIFCSTDQPDASRKPYLVLEYYDM</sequence>
<feature type="chain" id="PRO_5040222479" description="Lipoprotein" evidence="1">
    <location>
        <begin position="25"/>
        <end position="249"/>
    </location>
</feature>
<dbReference type="EMBL" id="RIAR02000001">
    <property type="protein sequence ID" value="NSL86084.1"/>
    <property type="molecule type" value="Genomic_DNA"/>
</dbReference>
<gene>
    <name evidence="2" type="ORF">ECE50_004525</name>
</gene>
<dbReference type="PROSITE" id="PS51257">
    <property type="entry name" value="PROKAR_LIPOPROTEIN"/>
    <property type="match status" value="1"/>
</dbReference>
<organism evidence="2 3">
    <name type="scientific">Chitinophaga solisilvae</name>
    <dbReference type="NCBI Taxonomy" id="1233460"/>
    <lineage>
        <taxon>Bacteria</taxon>
        <taxon>Pseudomonadati</taxon>
        <taxon>Bacteroidota</taxon>
        <taxon>Chitinophagia</taxon>
        <taxon>Chitinophagales</taxon>
        <taxon>Chitinophagaceae</taxon>
        <taxon>Chitinophaga</taxon>
    </lineage>
</organism>
<reference evidence="2" key="1">
    <citation type="submission" date="2020-05" db="EMBL/GenBank/DDBJ databases">
        <title>Chitinophaga laudate sp. nov., isolated from a tropical peat swamp.</title>
        <authorList>
            <person name="Goh C.B.S."/>
            <person name="Lee M.S."/>
            <person name="Parimannan S."/>
            <person name="Pasbakhsh P."/>
            <person name="Yule C.M."/>
            <person name="Rajandas H."/>
            <person name="Loke S."/>
            <person name="Croft L."/>
            <person name="Tan J.B.L."/>
        </authorList>
    </citation>
    <scope>NUCLEOTIDE SEQUENCE</scope>
    <source>
        <strain evidence="2">Mgbs1</strain>
    </source>
</reference>
<keyword evidence="3" id="KW-1185">Reference proteome</keyword>
<comment type="caution">
    <text evidence="2">The sequence shown here is derived from an EMBL/GenBank/DDBJ whole genome shotgun (WGS) entry which is preliminary data.</text>
</comment>
<evidence type="ECO:0000313" key="3">
    <source>
        <dbReference type="Proteomes" id="UP000281028"/>
    </source>
</evidence>
<name>A0A9Q5D1N6_9BACT</name>
<feature type="signal peptide" evidence="1">
    <location>
        <begin position="1"/>
        <end position="24"/>
    </location>
</feature>
<evidence type="ECO:0000313" key="2">
    <source>
        <dbReference type="EMBL" id="NSL86084.1"/>
    </source>
</evidence>
<evidence type="ECO:0000256" key="1">
    <source>
        <dbReference type="SAM" id="SignalP"/>
    </source>
</evidence>
<evidence type="ECO:0008006" key="4">
    <source>
        <dbReference type="Google" id="ProtNLM"/>
    </source>
</evidence>
<accession>A0A9Q5D1N6</accession>
<proteinExistence type="predicted"/>
<dbReference type="Proteomes" id="UP000281028">
    <property type="component" value="Unassembled WGS sequence"/>
</dbReference>
<protein>
    <recommendedName>
        <fullName evidence="4">Lipoprotein</fullName>
    </recommendedName>
</protein>
<dbReference type="AlphaFoldDB" id="A0A9Q5D1N6"/>